<dbReference type="RefSeq" id="WP_071658075.1">
    <property type="nucleotide sequence ID" value="NZ_MLCF01000121.1"/>
</dbReference>
<evidence type="ECO:0000256" key="1">
    <source>
        <dbReference type="SAM" id="MobiDB-lite"/>
    </source>
</evidence>
<dbReference type="InterPro" id="IPR005523">
    <property type="entry name" value="DUF317_SPDY"/>
</dbReference>
<feature type="domain" description="DUF317" evidence="2">
    <location>
        <begin position="155"/>
        <end position="225"/>
    </location>
</feature>
<accession>A0A1J7BBA5</accession>
<proteinExistence type="predicted"/>
<dbReference type="OrthoDB" id="3865735at2"/>
<sequence>MPDSGTPHEPDPKLLVSPRYLAGPTRAPDAALFPLLDAGWPFHTDHLDNLYFASPDERIRIAYLPQRTAWEAEALWYVTAWSNPFDRPQWTAQFTDHTPEEVVAGLTRALLEDYADGRDRHLHRAIRTRPAIEPLEAAGWHSDTQPGRYPRFRATSPDGHAVLEGDRSRAVRGVDLSRCEVWTLHVRPPHHSLDEPGQWSAHFTYGFPPLLLGAVTSAMTDPAPVRRRESQIPEIFRSTVRCAPAPGIGPASVAEAASSLAAAAIEVPAEPTAPAPPAQPPRHRRP</sequence>
<protein>
    <recommendedName>
        <fullName evidence="2">DUF317 domain-containing protein</fullName>
    </recommendedName>
</protein>
<feature type="compositionally biased region" description="Pro residues" evidence="1">
    <location>
        <begin position="271"/>
        <end position="280"/>
    </location>
</feature>
<reference evidence="3 4" key="1">
    <citation type="submission" date="2016-10" db="EMBL/GenBank/DDBJ databases">
        <title>Genome sequence of Streptomyces gilvigriseus MUSC 26.</title>
        <authorList>
            <person name="Lee L.-H."/>
            <person name="Ser H.-L."/>
        </authorList>
    </citation>
    <scope>NUCLEOTIDE SEQUENCE [LARGE SCALE GENOMIC DNA]</scope>
    <source>
        <strain evidence="3 4">MUSC 26</strain>
    </source>
</reference>
<dbReference type="AlphaFoldDB" id="A0A1J7BBA5"/>
<evidence type="ECO:0000313" key="3">
    <source>
        <dbReference type="EMBL" id="OIV35967.1"/>
    </source>
</evidence>
<evidence type="ECO:0000259" key="2">
    <source>
        <dbReference type="Pfam" id="PF03771"/>
    </source>
</evidence>
<organism evidence="3 4">
    <name type="scientific">Mangrovactinospora gilvigrisea</name>
    <dbReference type="NCBI Taxonomy" id="1428644"/>
    <lineage>
        <taxon>Bacteria</taxon>
        <taxon>Bacillati</taxon>
        <taxon>Actinomycetota</taxon>
        <taxon>Actinomycetes</taxon>
        <taxon>Kitasatosporales</taxon>
        <taxon>Streptomycetaceae</taxon>
        <taxon>Mangrovactinospora</taxon>
    </lineage>
</organism>
<feature type="domain" description="DUF317" evidence="2">
    <location>
        <begin position="54"/>
        <end position="113"/>
    </location>
</feature>
<dbReference type="STRING" id="1428644.BIV57_18785"/>
<keyword evidence="4" id="KW-1185">Reference proteome</keyword>
<dbReference type="EMBL" id="MLCF01000121">
    <property type="protein sequence ID" value="OIV35967.1"/>
    <property type="molecule type" value="Genomic_DNA"/>
</dbReference>
<feature type="region of interest" description="Disordered" evidence="1">
    <location>
        <begin position="140"/>
        <end position="161"/>
    </location>
</feature>
<dbReference type="Pfam" id="PF03771">
    <property type="entry name" value="SPDY"/>
    <property type="match status" value="2"/>
</dbReference>
<feature type="region of interest" description="Disordered" evidence="1">
    <location>
        <begin position="265"/>
        <end position="286"/>
    </location>
</feature>
<evidence type="ECO:0000313" key="4">
    <source>
        <dbReference type="Proteomes" id="UP000243342"/>
    </source>
</evidence>
<comment type="caution">
    <text evidence="3">The sequence shown here is derived from an EMBL/GenBank/DDBJ whole genome shotgun (WGS) entry which is preliminary data.</text>
</comment>
<name>A0A1J7BBA5_9ACTN</name>
<dbReference type="Proteomes" id="UP000243342">
    <property type="component" value="Unassembled WGS sequence"/>
</dbReference>
<gene>
    <name evidence="3" type="ORF">BIV57_18785</name>
</gene>